<dbReference type="InterPro" id="IPR005135">
    <property type="entry name" value="Endo/exonuclease/phosphatase"/>
</dbReference>
<accession>A0AAU9UVR8</accession>
<proteinExistence type="predicted"/>
<evidence type="ECO:0000259" key="1">
    <source>
        <dbReference type="Pfam" id="PF03372"/>
    </source>
</evidence>
<name>A0AAU9UVR8_EUPED</name>
<protein>
    <recommendedName>
        <fullName evidence="1">Endonuclease/exonuclease/phosphatase domain-containing protein</fullName>
    </recommendedName>
</protein>
<dbReference type="Gene3D" id="3.60.10.10">
    <property type="entry name" value="Endonuclease/exonuclease/phosphatase"/>
    <property type="match status" value="1"/>
</dbReference>
<reference evidence="2" key="1">
    <citation type="submission" date="2022-03" db="EMBL/GenBank/DDBJ databases">
        <authorList>
            <person name="Tunstrom K."/>
        </authorList>
    </citation>
    <scope>NUCLEOTIDE SEQUENCE</scope>
</reference>
<feature type="domain" description="Endonuclease/exonuclease/phosphatase" evidence="1">
    <location>
        <begin position="5"/>
        <end position="232"/>
    </location>
</feature>
<dbReference type="GO" id="GO:0003824">
    <property type="term" value="F:catalytic activity"/>
    <property type="evidence" value="ECO:0007669"/>
    <property type="project" value="InterPro"/>
</dbReference>
<evidence type="ECO:0000313" key="2">
    <source>
        <dbReference type="EMBL" id="CAH2103238.1"/>
    </source>
</evidence>
<keyword evidence="3" id="KW-1185">Reference proteome</keyword>
<dbReference type="PANTHER" id="PTHR23227:SF85">
    <property type="entry name" value="CRANIOFACIAL DEVELOPMENT PROTEIN 2"/>
    <property type="match status" value="1"/>
</dbReference>
<dbReference type="InterPro" id="IPR027124">
    <property type="entry name" value="Swc5/CFDP1/2"/>
</dbReference>
<dbReference type="CDD" id="cd09076">
    <property type="entry name" value="L1-EN"/>
    <property type="match status" value="1"/>
</dbReference>
<dbReference type="EMBL" id="CAKOGL010000026">
    <property type="protein sequence ID" value="CAH2103238.1"/>
    <property type="molecule type" value="Genomic_DNA"/>
</dbReference>
<dbReference type="InterPro" id="IPR036691">
    <property type="entry name" value="Endo/exonu/phosph_ase_sf"/>
</dbReference>
<evidence type="ECO:0000313" key="3">
    <source>
        <dbReference type="Proteomes" id="UP001153954"/>
    </source>
</evidence>
<dbReference type="PANTHER" id="PTHR23227">
    <property type="entry name" value="BUCENTAUR RELATED"/>
    <property type="match status" value="1"/>
</dbReference>
<dbReference type="SUPFAM" id="SSF56219">
    <property type="entry name" value="DNase I-like"/>
    <property type="match status" value="1"/>
</dbReference>
<sequence length="276" mass="31505">MTFGAWNVRTLLDRDENICPERKTAIVARELLRYDVDVAALSETHLAEEGELVEHGAGYTFFWKGLDASEPRRSGVGFAIKNRLVKQLQECPIHISDRVTTLRLHLDNDKYLNVIGAYAPTLDKSDDIKDKFYEELAKCIKGVGPGEQILLLGDFNARVGRDYDAWPKVLGKHGVGCMNSNGQLLLSLCAQFQLAITSTMFRLPAKYKNTWMHPRSKHWHLIDYAIVRQRDVSQVLVTRAIRGAHCWTDHRLVVTKLRLRLQLPRRSVENLSLMQV</sequence>
<dbReference type="AlphaFoldDB" id="A0AAU9UVR8"/>
<gene>
    <name evidence="2" type="ORF">EEDITHA_LOCUS17778</name>
</gene>
<dbReference type="Pfam" id="PF03372">
    <property type="entry name" value="Exo_endo_phos"/>
    <property type="match status" value="1"/>
</dbReference>
<organism evidence="2 3">
    <name type="scientific">Euphydryas editha</name>
    <name type="common">Edith's checkerspot</name>
    <dbReference type="NCBI Taxonomy" id="104508"/>
    <lineage>
        <taxon>Eukaryota</taxon>
        <taxon>Metazoa</taxon>
        <taxon>Ecdysozoa</taxon>
        <taxon>Arthropoda</taxon>
        <taxon>Hexapoda</taxon>
        <taxon>Insecta</taxon>
        <taxon>Pterygota</taxon>
        <taxon>Neoptera</taxon>
        <taxon>Endopterygota</taxon>
        <taxon>Lepidoptera</taxon>
        <taxon>Glossata</taxon>
        <taxon>Ditrysia</taxon>
        <taxon>Papilionoidea</taxon>
        <taxon>Nymphalidae</taxon>
        <taxon>Nymphalinae</taxon>
        <taxon>Euphydryas</taxon>
    </lineage>
</organism>
<dbReference type="Proteomes" id="UP001153954">
    <property type="component" value="Unassembled WGS sequence"/>
</dbReference>
<comment type="caution">
    <text evidence="2">The sequence shown here is derived from an EMBL/GenBank/DDBJ whole genome shotgun (WGS) entry which is preliminary data.</text>
</comment>